<dbReference type="EMBL" id="JANBVO010000007">
    <property type="protein sequence ID" value="KAJ9150915.1"/>
    <property type="molecule type" value="Genomic_DNA"/>
</dbReference>
<feature type="region of interest" description="Disordered" evidence="1">
    <location>
        <begin position="1"/>
        <end position="106"/>
    </location>
</feature>
<comment type="caution">
    <text evidence="3">The sequence shown here is derived from an EMBL/GenBank/DDBJ whole genome shotgun (WGS) entry which is preliminary data.</text>
</comment>
<evidence type="ECO:0000313" key="4">
    <source>
        <dbReference type="Proteomes" id="UP001174694"/>
    </source>
</evidence>
<feature type="compositionally biased region" description="Polar residues" evidence="1">
    <location>
        <begin position="73"/>
        <end position="84"/>
    </location>
</feature>
<feature type="region of interest" description="Disordered" evidence="1">
    <location>
        <begin position="335"/>
        <end position="356"/>
    </location>
</feature>
<feature type="region of interest" description="Disordered" evidence="1">
    <location>
        <begin position="379"/>
        <end position="434"/>
    </location>
</feature>
<feature type="compositionally biased region" description="Acidic residues" evidence="1">
    <location>
        <begin position="344"/>
        <end position="356"/>
    </location>
</feature>
<dbReference type="InterPro" id="IPR000253">
    <property type="entry name" value="FHA_dom"/>
</dbReference>
<accession>A0AA38RUM6</accession>
<evidence type="ECO:0000313" key="3">
    <source>
        <dbReference type="EMBL" id="KAJ9150915.1"/>
    </source>
</evidence>
<dbReference type="Proteomes" id="UP001174694">
    <property type="component" value="Unassembled WGS sequence"/>
</dbReference>
<dbReference type="PROSITE" id="PS50006">
    <property type="entry name" value="FHA_DOMAIN"/>
    <property type="match status" value="1"/>
</dbReference>
<protein>
    <submittedName>
        <fullName evidence="3">Transcription factor Tos4</fullName>
    </submittedName>
</protein>
<proteinExistence type="predicted"/>
<evidence type="ECO:0000259" key="2">
    <source>
        <dbReference type="PROSITE" id="PS50006"/>
    </source>
</evidence>
<keyword evidence="4" id="KW-1185">Reference proteome</keyword>
<name>A0AA38RUM6_9PEZI</name>
<reference evidence="3" key="1">
    <citation type="submission" date="2022-07" db="EMBL/GenBank/DDBJ databases">
        <title>Fungi with potential for degradation of polypropylene.</title>
        <authorList>
            <person name="Gostincar C."/>
        </authorList>
    </citation>
    <scope>NUCLEOTIDE SEQUENCE</scope>
    <source>
        <strain evidence="3">EXF-13308</strain>
    </source>
</reference>
<sequence length="560" mass="60095">MDSSPGSKVLEPLLPAFTNTISPAPTGDKKATPSLLPAFEPLSSSPALPRPSKRPARSGSVASARLKYPTPVPTSSTGILSSSPPRDLHGRPSRAPLPQVQSAAAPERVPLGAVPSVELSENGETLTMGRSGTSSDYQLSNNRLISRVHVRARYVPLTASTDDNPLSAQPARIEIVCTGWNGLKVHCQGRTCELGKGDVFESKAENEDIMLDVQDARVLVRWPRRDPESLANLSDSSWDDSPRPARHNASGVLQSSPLRRSTRIESPVSPTPAGTSSSVGSSNALQILMPGGGGEQEDEEPAVQIYEDASADEQELPRHTTDQAEASFATIAASSFSSELSDPISDDENDPNEENDPIIHSFGPFGANLNNRLASFTTQSPKAPVQTPVGNSSPRRMSSGLGAASRALSAAAQARQVSKSKSATPVQGSPRVAPVEQEEVDLGGVNVPTITNHVINQLAFSRLSSNPLTTIMSNLPTEERKGLSKVALRHIIESAPCVGVIERQGKDAAGKPLESEYYYVPEKDDDEHRRAAVVNDLRKPSLRNCRKHHVQYYWKRPRTP</sequence>
<dbReference type="AlphaFoldDB" id="A0AA38RUM6"/>
<gene>
    <name evidence="3" type="ORF">NKR23_g3371</name>
</gene>
<feature type="compositionally biased region" description="Polar residues" evidence="1">
    <location>
        <begin position="417"/>
        <end position="427"/>
    </location>
</feature>
<feature type="domain" description="FHA" evidence="2">
    <location>
        <begin position="126"/>
        <end position="186"/>
    </location>
</feature>
<evidence type="ECO:0000256" key="1">
    <source>
        <dbReference type="SAM" id="MobiDB-lite"/>
    </source>
</evidence>
<feature type="compositionally biased region" description="Low complexity" evidence="1">
    <location>
        <begin position="398"/>
        <end position="416"/>
    </location>
</feature>
<feature type="region of interest" description="Disordered" evidence="1">
    <location>
        <begin position="229"/>
        <end position="300"/>
    </location>
</feature>
<organism evidence="3 4">
    <name type="scientific">Pleurostoma richardsiae</name>
    <dbReference type="NCBI Taxonomy" id="41990"/>
    <lineage>
        <taxon>Eukaryota</taxon>
        <taxon>Fungi</taxon>
        <taxon>Dikarya</taxon>
        <taxon>Ascomycota</taxon>
        <taxon>Pezizomycotina</taxon>
        <taxon>Sordariomycetes</taxon>
        <taxon>Sordariomycetidae</taxon>
        <taxon>Calosphaeriales</taxon>
        <taxon>Pleurostomataceae</taxon>
        <taxon>Pleurostoma</taxon>
    </lineage>
</organism>
<feature type="compositionally biased region" description="Polar residues" evidence="1">
    <location>
        <begin position="272"/>
        <end position="285"/>
    </location>
</feature>